<dbReference type="InterPro" id="IPR050330">
    <property type="entry name" value="Bact_OuterMem_StrucFunc"/>
</dbReference>
<dbReference type="OrthoDB" id="9800869at2"/>
<evidence type="ECO:0000313" key="4">
    <source>
        <dbReference type="EMBL" id="PQJ12595.1"/>
    </source>
</evidence>
<dbReference type="PANTHER" id="PTHR30329">
    <property type="entry name" value="STATOR ELEMENT OF FLAGELLAR MOTOR COMPLEX"/>
    <property type="match status" value="1"/>
</dbReference>
<dbReference type="Proteomes" id="UP000239872">
    <property type="component" value="Unassembled WGS sequence"/>
</dbReference>
<dbReference type="GO" id="GO:0016020">
    <property type="term" value="C:membrane"/>
    <property type="evidence" value="ECO:0007669"/>
    <property type="project" value="UniProtKB-UniRule"/>
</dbReference>
<proteinExistence type="predicted"/>
<dbReference type="EMBL" id="PPSL01000001">
    <property type="protein sequence ID" value="PQJ12595.1"/>
    <property type="molecule type" value="Genomic_DNA"/>
</dbReference>
<feature type="signal peptide" evidence="2">
    <location>
        <begin position="1"/>
        <end position="19"/>
    </location>
</feature>
<dbReference type="PANTHER" id="PTHR30329:SF21">
    <property type="entry name" value="LIPOPROTEIN YIAD-RELATED"/>
    <property type="match status" value="1"/>
</dbReference>
<keyword evidence="5" id="KW-1185">Reference proteome</keyword>
<dbReference type="CDD" id="cd07185">
    <property type="entry name" value="OmpA_C-like"/>
    <property type="match status" value="1"/>
</dbReference>
<keyword evidence="2" id="KW-0732">Signal</keyword>
<dbReference type="RefSeq" id="WP_105037478.1">
    <property type="nucleotide sequence ID" value="NZ_PPSL01000001.1"/>
</dbReference>
<accession>A0A2S7T1A7</accession>
<keyword evidence="1" id="KW-0472">Membrane</keyword>
<name>A0A2S7T1A7_9BACT</name>
<evidence type="ECO:0000313" key="5">
    <source>
        <dbReference type="Proteomes" id="UP000239872"/>
    </source>
</evidence>
<dbReference type="InterPro" id="IPR006665">
    <property type="entry name" value="OmpA-like"/>
</dbReference>
<dbReference type="AlphaFoldDB" id="A0A2S7T1A7"/>
<feature type="domain" description="OmpA-like" evidence="3">
    <location>
        <begin position="220"/>
        <end position="322"/>
    </location>
</feature>
<sequence length="322" mass="35806">MKFLKLVIVFIAMAIVAQAQVDKTSTLKANNIIFEDDFSGDTVGKFPQKWEETKTKPATKVFVTANDGEHGLYLEKEIELHPLIEPLSNTGDGLKLEFDYKPDSIVGLLGIALFGQYDSKNGSFLYLYNHESVTFQVFRGGHVSKTDNFTQLAPSKWYKITYFIKKDLLLLCIDSSCYYIQNDLVSIPEISKLKLAFGGQSTIKNVKISTVNNTREFSIINTEKKLVTHAIDFEKGTKTITLFSNAYIKDLAYWIKANPTAELEIDGHTDDDGNKELNAALSLARANEVKIALIINGVAASRLTTQGYGSDKPIGQCQYTGS</sequence>
<comment type="caution">
    <text evidence="4">The sequence shown here is derived from an EMBL/GenBank/DDBJ whole genome shotgun (WGS) entry which is preliminary data.</text>
</comment>
<evidence type="ECO:0000259" key="3">
    <source>
        <dbReference type="PROSITE" id="PS51123"/>
    </source>
</evidence>
<dbReference type="Gene3D" id="3.30.1330.60">
    <property type="entry name" value="OmpA-like domain"/>
    <property type="match status" value="1"/>
</dbReference>
<feature type="chain" id="PRO_5015598243" description="OmpA-like domain-containing protein" evidence="2">
    <location>
        <begin position="20"/>
        <end position="322"/>
    </location>
</feature>
<dbReference type="PROSITE" id="PS51123">
    <property type="entry name" value="OMPA_2"/>
    <property type="match status" value="1"/>
</dbReference>
<gene>
    <name evidence="4" type="ORF">CJD36_002285</name>
</gene>
<organism evidence="4 5">
    <name type="scientific">Flavipsychrobacter stenotrophus</name>
    <dbReference type="NCBI Taxonomy" id="2077091"/>
    <lineage>
        <taxon>Bacteria</taxon>
        <taxon>Pseudomonadati</taxon>
        <taxon>Bacteroidota</taxon>
        <taxon>Chitinophagia</taxon>
        <taxon>Chitinophagales</taxon>
        <taxon>Chitinophagaceae</taxon>
        <taxon>Flavipsychrobacter</taxon>
    </lineage>
</organism>
<evidence type="ECO:0000256" key="2">
    <source>
        <dbReference type="SAM" id="SignalP"/>
    </source>
</evidence>
<protein>
    <recommendedName>
        <fullName evidence="3">OmpA-like domain-containing protein</fullName>
    </recommendedName>
</protein>
<dbReference type="SUPFAM" id="SSF103088">
    <property type="entry name" value="OmpA-like"/>
    <property type="match status" value="1"/>
</dbReference>
<dbReference type="Pfam" id="PF00691">
    <property type="entry name" value="OmpA"/>
    <property type="match status" value="1"/>
</dbReference>
<dbReference type="InterPro" id="IPR036737">
    <property type="entry name" value="OmpA-like_sf"/>
</dbReference>
<reference evidence="4 5" key="1">
    <citation type="submission" date="2018-01" db="EMBL/GenBank/DDBJ databases">
        <title>A novel member of the phylum Bacteroidetes isolated from glacier ice.</title>
        <authorList>
            <person name="Liu Q."/>
            <person name="Xin Y.-H."/>
        </authorList>
    </citation>
    <scope>NUCLEOTIDE SEQUENCE [LARGE SCALE GENOMIC DNA]</scope>
    <source>
        <strain evidence="4 5">RB1R16</strain>
    </source>
</reference>
<evidence type="ECO:0000256" key="1">
    <source>
        <dbReference type="PROSITE-ProRule" id="PRU00473"/>
    </source>
</evidence>